<dbReference type="InterPro" id="IPR027806">
    <property type="entry name" value="HARBI1_dom"/>
</dbReference>
<dbReference type="EMBL" id="CAJNOR010006548">
    <property type="protein sequence ID" value="CAF1598015.1"/>
    <property type="molecule type" value="Genomic_DNA"/>
</dbReference>
<feature type="domain" description="DDE Tnp4" evidence="3">
    <location>
        <begin position="174"/>
        <end position="329"/>
    </location>
</feature>
<comment type="cofactor">
    <cofactor evidence="1">
        <name>a divalent metal cation</name>
        <dbReference type="ChEBI" id="CHEBI:60240"/>
    </cofactor>
</comment>
<gene>
    <name evidence="4" type="ORF">EDS130_LOCUS45465</name>
    <name evidence="5" type="ORF">XAT740_LOCUS47345</name>
</gene>
<dbReference type="PANTHER" id="PTHR23080">
    <property type="entry name" value="THAP DOMAIN PROTEIN"/>
    <property type="match status" value="1"/>
</dbReference>
<accession>A0A815WB65</accession>
<dbReference type="Proteomes" id="UP000663852">
    <property type="component" value="Unassembled WGS sequence"/>
</dbReference>
<name>A0A815WB65_ADIRI</name>
<dbReference type="Pfam" id="PF13359">
    <property type="entry name" value="DDE_Tnp_4"/>
    <property type="match status" value="1"/>
</dbReference>
<evidence type="ECO:0000256" key="2">
    <source>
        <dbReference type="ARBA" id="ARBA00022723"/>
    </source>
</evidence>
<proteinExistence type="predicted"/>
<dbReference type="AlphaFoldDB" id="A0A815WB65"/>
<evidence type="ECO:0000313" key="6">
    <source>
        <dbReference type="Proteomes" id="UP000663828"/>
    </source>
</evidence>
<sequence length="339" mass="39450">MFSPQIEWNCSECQSVVADRRKYCTDCYSMLTWTCIGSGKSEQRPWSEWRLTDESCIQHTAHDTEQIRQLYSMCEESLIRYRSHRKEQRTDGTVTSCLSPINLLVVTLWYLKHYHVERCISTELNSSPSTVNAFLREVIDILHSCVYPEFISLPVNFASKRTPHGPQRHHKLIVDSTCIAIPEPYDSDQRKAYYHSKYPTNYEIKIQIACDFNHRIVHASECYHGSVHDITVLSDSGLLEHVNSSVQIIADKEYIGEDYVVTLRKKSHERELTDEDKNFNRDINSARTTIENINQRLKTYAILGRVYRGAINDFEKITKIIQVISALCNMNLKKHPIRK</sequence>
<dbReference type="OrthoDB" id="10026766at2759"/>
<evidence type="ECO:0000313" key="7">
    <source>
        <dbReference type="Proteomes" id="UP000663852"/>
    </source>
</evidence>
<keyword evidence="6" id="KW-1185">Reference proteome</keyword>
<dbReference type="GO" id="GO:0046872">
    <property type="term" value="F:metal ion binding"/>
    <property type="evidence" value="ECO:0007669"/>
    <property type="project" value="UniProtKB-KW"/>
</dbReference>
<protein>
    <recommendedName>
        <fullName evidence="3">DDE Tnp4 domain-containing protein</fullName>
    </recommendedName>
</protein>
<evidence type="ECO:0000259" key="3">
    <source>
        <dbReference type="Pfam" id="PF13359"/>
    </source>
</evidence>
<comment type="caution">
    <text evidence="4">The sequence shown here is derived from an EMBL/GenBank/DDBJ whole genome shotgun (WGS) entry which is preliminary data.</text>
</comment>
<organism evidence="4 7">
    <name type="scientific">Adineta ricciae</name>
    <name type="common">Rotifer</name>
    <dbReference type="NCBI Taxonomy" id="249248"/>
    <lineage>
        <taxon>Eukaryota</taxon>
        <taxon>Metazoa</taxon>
        <taxon>Spiralia</taxon>
        <taxon>Gnathifera</taxon>
        <taxon>Rotifera</taxon>
        <taxon>Eurotatoria</taxon>
        <taxon>Bdelloidea</taxon>
        <taxon>Adinetida</taxon>
        <taxon>Adinetidae</taxon>
        <taxon>Adineta</taxon>
    </lineage>
</organism>
<dbReference type="Proteomes" id="UP000663828">
    <property type="component" value="Unassembled WGS sequence"/>
</dbReference>
<evidence type="ECO:0000256" key="1">
    <source>
        <dbReference type="ARBA" id="ARBA00001968"/>
    </source>
</evidence>
<evidence type="ECO:0000313" key="5">
    <source>
        <dbReference type="EMBL" id="CAF1598015.1"/>
    </source>
</evidence>
<dbReference type="EMBL" id="CAJNOJ010001114">
    <property type="protein sequence ID" value="CAF1543075.1"/>
    <property type="molecule type" value="Genomic_DNA"/>
</dbReference>
<keyword evidence="2" id="KW-0479">Metal-binding</keyword>
<evidence type="ECO:0000313" key="4">
    <source>
        <dbReference type="EMBL" id="CAF1543075.1"/>
    </source>
</evidence>
<reference evidence="4" key="1">
    <citation type="submission" date="2021-02" db="EMBL/GenBank/DDBJ databases">
        <authorList>
            <person name="Nowell W R."/>
        </authorList>
    </citation>
    <scope>NUCLEOTIDE SEQUENCE</scope>
</reference>